<evidence type="ECO:0000256" key="2">
    <source>
        <dbReference type="ARBA" id="ARBA00008520"/>
    </source>
</evidence>
<dbReference type="InterPro" id="IPR050490">
    <property type="entry name" value="Bact_solute-bd_prot1"/>
</dbReference>
<dbReference type="SUPFAM" id="SSF53850">
    <property type="entry name" value="Periplasmic binding protein-like II"/>
    <property type="match status" value="1"/>
</dbReference>
<evidence type="ECO:0000313" key="6">
    <source>
        <dbReference type="Proteomes" id="UP000186364"/>
    </source>
</evidence>
<evidence type="ECO:0000313" key="5">
    <source>
        <dbReference type="EMBL" id="OLP57901.1"/>
    </source>
</evidence>
<feature type="chain" id="PRO_5010348617" evidence="4">
    <location>
        <begin position="21"/>
        <end position="417"/>
    </location>
</feature>
<dbReference type="PANTHER" id="PTHR43649:SF14">
    <property type="entry name" value="BLR3389 PROTEIN"/>
    <property type="match status" value="1"/>
</dbReference>
<proteinExistence type="inferred from homology"/>
<gene>
    <name evidence="5" type="ORF">BJF93_13750</name>
</gene>
<dbReference type="RefSeq" id="WP_075629806.1">
    <property type="nucleotide sequence ID" value="NZ_FOAM01000007.1"/>
</dbReference>
<comment type="caution">
    <text evidence="5">The sequence shown here is derived from an EMBL/GenBank/DDBJ whole genome shotgun (WGS) entry which is preliminary data.</text>
</comment>
<evidence type="ECO:0000256" key="1">
    <source>
        <dbReference type="ARBA" id="ARBA00004418"/>
    </source>
</evidence>
<comment type="subcellular location">
    <subcellularLocation>
        <location evidence="1">Periplasm</location>
    </subcellularLocation>
</comment>
<evidence type="ECO:0000256" key="3">
    <source>
        <dbReference type="ARBA" id="ARBA00022764"/>
    </source>
</evidence>
<dbReference type="EMBL" id="MKIP01000059">
    <property type="protein sequence ID" value="OLP57901.1"/>
    <property type="molecule type" value="Genomic_DNA"/>
</dbReference>
<dbReference type="Pfam" id="PF01547">
    <property type="entry name" value="SBP_bac_1"/>
    <property type="match status" value="1"/>
</dbReference>
<dbReference type="PANTHER" id="PTHR43649">
    <property type="entry name" value="ARABINOSE-BINDING PROTEIN-RELATED"/>
    <property type="match status" value="1"/>
</dbReference>
<dbReference type="Proteomes" id="UP000186364">
    <property type="component" value="Unassembled WGS sequence"/>
</dbReference>
<dbReference type="Gene3D" id="3.40.190.10">
    <property type="entry name" value="Periplasmic binding protein-like II"/>
    <property type="match status" value="2"/>
</dbReference>
<keyword evidence="6" id="KW-1185">Reference proteome</keyword>
<sequence>MKKLVLTVSLVSLLAHGAFAKDVHVTVVHMQQNPGELKLMDEMARTYEASHPGVKIDIRKFGDDYKTTLATSLQSNDPPSIIYSWGGGVLTDQVKAGLLRSVDGKISAETKAAAGTVGVDAFTRDGKLYGIAQNVSQVVFWYNKDLFKKSGVDPASMASWDGFLAGVAKLKEAGITPLAMGSKDKWPAAFFWDYLAIRLAGRSGMEAARDGKNGGFAGPEFVKAGEEFLRLSKLAPYQKGFEAAGYPSASGTFGDGKAAMILMGDWNYQESKTNSSSGKGLSDEQLGFFTFPAVASQKGTERDTLGGINGWIFSKAAPDEAIDFMAWYQKPENISQFAKAGYYIPINPKAADSLANPFLKQIAQNISASPYHAIFFDQSLGLSAGGAVNDVSAALTSEAISAKQAAQDVEDAMALDR</sequence>
<dbReference type="InterPro" id="IPR006059">
    <property type="entry name" value="SBP"/>
</dbReference>
<dbReference type="AlphaFoldDB" id="A0A1Q9AR93"/>
<reference evidence="5 6" key="1">
    <citation type="submission" date="2016-09" db="EMBL/GenBank/DDBJ databases">
        <title>Rhizobium sp. nov., a novel species isolated from the rice rhizosphere.</title>
        <authorList>
            <person name="Zhao J."/>
            <person name="Zhang X."/>
        </authorList>
    </citation>
    <scope>NUCLEOTIDE SEQUENCE [LARGE SCALE GENOMIC DNA]</scope>
    <source>
        <strain evidence="5 6">1.7048</strain>
    </source>
</reference>
<name>A0A1Q9AR93_9HYPH</name>
<keyword evidence="3" id="KW-0574">Periplasm</keyword>
<accession>A0A1Q9AR93</accession>
<evidence type="ECO:0000256" key="4">
    <source>
        <dbReference type="SAM" id="SignalP"/>
    </source>
</evidence>
<feature type="signal peptide" evidence="4">
    <location>
        <begin position="1"/>
        <end position="20"/>
    </location>
</feature>
<dbReference type="GO" id="GO:0042597">
    <property type="term" value="C:periplasmic space"/>
    <property type="evidence" value="ECO:0007669"/>
    <property type="project" value="UniProtKB-SubCell"/>
</dbReference>
<comment type="similarity">
    <text evidence="2">Belongs to the bacterial solute-binding protein 1 family.</text>
</comment>
<protein>
    <submittedName>
        <fullName evidence="5">Uncharacterized protein</fullName>
    </submittedName>
</protein>
<dbReference type="OrthoDB" id="9798191at2"/>
<organism evidence="5 6">
    <name type="scientific">Xaviernesmea oryzae</name>
    <dbReference type="NCBI Taxonomy" id="464029"/>
    <lineage>
        <taxon>Bacteria</taxon>
        <taxon>Pseudomonadati</taxon>
        <taxon>Pseudomonadota</taxon>
        <taxon>Alphaproteobacteria</taxon>
        <taxon>Hyphomicrobiales</taxon>
        <taxon>Rhizobiaceae</taxon>
        <taxon>Rhizobium/Agrobacterium group</taxon>
        <taxon>Xaviernesmea</taxon>
    </lineage>
</organism>
<keyword evidence="4" id="KW-0732">Signal</keyword>